<dbReference type="PANTHER" id="PTHR22909">
    <property type="entry name" value="GOLGI INTEGRAL MEMBRANE PROTEIN 4"/>
    <property type="match status" value="1"/>
</dbReference>
<keyword evidence="4" id="KW-1185">Reference proteome</keyword>
<comment type="caution">
    <text evidence="3">The sequence shown here is derived from an EMBL/GenBank/DDBJ whole genome shotgun (WGS) entry which is preliminary data.</text>
</comment>
<accession>A0AAQ4DRE0</accession>
<name>A0AAQ4DRE0_AMBAM</name>
<evidence type="ECO:0008006" key="5">
    <source>
        <dbReference type="Google" id="ProtNLM"/>
    </source>
</evidence>
<organism evidence="3 4">
    <name type="scientific">Amblyomma americanum</name>
    <name type="common">Lone star tick</name>
    <dbReference type="NCBI Taxonomy" id="6943"/>
    <lineage>
        <taxon>Eukaryota</taxon>
        <taxon>Metazoa</taxon>
        <taxon>Ecdysozoa</taxon>
        <taxon>Arthropoda</taxon>
        <taxon>Chelicerata</taxon>
        <taxon>Arachnida</taxon>
        <taxon>Acari</taxon>
        <taxon>Parasitiformes</taxon>
        <taxon>Ixodida</taxon>
        <taxon>Ixodoidea</taxon>
        <taxon>Ixodidae</taxon>
        <taxon>Amblyomminae</taxon>
        <taxon>Amblyomma</taxon>
    </lineage>
</organism>
<feature type="region of interest" description="Disordered" evidence="2">
    <location>
        <begin position="370"/>
        <end position="405"/>
    </location>
</feature>
<feature type="compositionally biased region" description="Low complexity" evidence="2">
    <location>
        <begin position="382"/>
        <end position="398"/>
    </location>
</feature>
<reference evidence="3 4" key="1">
    <citation type="journal article" date="2023" name="Arcadia Sci">
        <title>De novo assembly of a long-read Amblyomma americanum tick genome.</title>
        <authorList>
            <person name="Chou S."/>
            <person name="Poskanzer K.E."/>
            <person name="Rollins M."/>
            <person name="Thuy-Boun P.S."/>
        </authorList>
    </citation>
    <scope>NUCLEOTIDE SEQUENCE [LARGE SCALE GENOMIC DNA]</scope>
    <source>
        <strain evidence="3">F_SG_1</strain>
        <tissue evidence="3">Salivary glands</tissue>
    </source>
</reference>
<evidence type="ECO:0000313" key="4">
    <source>
        <dbReference type="Proteomes" id="UP001321473"/>
    </source>
</evidence>
<feature type="region of interest" description="Disordered" evidence="2">
    <location>
        <begin position="445"/>
        <end position="494"/>
    </location>
</feature>
<dbReference type="GO" id="GO:0000139">
    <property type="term" value="C:Golgi membrane"/>
    <property type="evidence" value="ECO:0007669"/>
    <property type="project" value="InterPro"/>
</dbReference>
<dbReference type="AlphaFoldDB" id="A0AAQ4DRE0"/>
<protein>
    <recommendedName>
        <fullName evidence="5">Golgi integral membrane protein 4</fullName>
    </recommendedName>
</protein>
<dbReference type="PANTHER" id="PTHR22909:SF24">
    <property type="entry name" value="GOLGI INTEGRAL MEMBRANE PROTEIN 4-RELATED"/>
    <property type="match status" value="1"/>
</dbReference>
<feature type="coiled-coil region" evidence="1">
    <location>
        <begin position="15"/>
        <end position="151"/>
    </location>
</feature>
<gene>
    <name evidence="3" type="ORF">V5799_032363</name>
</gene>
<keyword evidence="1" id="KW-0175">Coiled coil</keyword>
<feature type="compositionally biased region" description="Polar residues" evidence="2">
    <location>
        <begin position="325"/>
        <end position="334"/>
    </location>
</feature>
<dbReference type="InterPro" id="IPR042336">
    <property type="entry name" value="GOLIM4"/>
</dbReference>
<evidence type="ECO:0000256" key="2">
    <source>
        <dbReference type="SAM" id="MobiDB-lite"/>
    </source>
</evidence>
<evidence type="ECO:0000256" key="1">
    <source>
        <dbReference type="SAM" id="Coils"/>
    </source>
</evidence>
<feature type="compositionally biased region" description="Pro residues" evidence="2">
    <location>
        <begin position="470"/>
        <end position="481"/>
    </location>
</feature>
<feature type="compositionally biased region" description="Low complexity" evidence="2">
    <location>
        <begin position="313"/>
        <end position="323"/>
    </location>
</feature>
<dbReference type="EMBL" id="JARKHS020027802">
    <property type="protein sequence ID" value="KAK8765030.1"/>
    <property type="molecule type" value="Genomic_DNA"/>
</dbReference>
<proteinExistence type="predicted"/>
<evidence type="ECO:0000313" key="3">
    <source>
        <dbReference type="EMBL" id="KAK8765030.1"/>
    </source>
</evidence>
<sequence>MMFTVFLLSSTHTKLKDSQESNDKCQQQRDSLAAQLQVVYEHKSRLEKTLQLETTDRKKAEDAVKTIRDQAERDRADARNEIKKLEKELEELKAAQAEEFKNLKASFDTLHQEKEKVDNELASHITLLQQERDSRQKLERHLMELQEARKTQGQLELMHQRELETCRVETAQLYAKLQQQNMVHPQQLVASGGHVKPASSADFLAAGVPRAVQAGVPAVAPAQTATEAKANAKEDKGAGKMGSRYQGAGAESRQPKMVGDVGANNDSKLIADVRNPNLAKQVLGSPIEPAAQQPAKGSSMHGQPGELPAAAANSLSQAAAPPLQSDKQPSQGNSAQLQELPLPAGHVPLALSQPGAPQVALQPAAVGEPLRQPAEPQPLARPAVQPVQDGQQGAQQPGSHLEPLPEANIPLVQAPLGPNQPESVGHGLLKAKAVSLPVVRRLPRPGQFAAAGQSQEQQPAAELAEQPPVNQGPPVLPPPNIVKPQPSAAGVRLS</sequence>
<feature type="compositionally biased region" description="Low complexity" evidence="2">
    <location>
        <begin position="453"/>
        <end position="469"/>
    </location>
</feature>
<dbReference type="Proteomes" id="UP001321473">
    <property type="component" value="Unassembled WGS sequence"/>
</dbReference>
<feature type="region of interest" description="Disordered" evidence="2">
    <location>
        <begin position="313"/>
        <end position="334"/>
    </location>
</feature>
<feature type="region of interest" description="Disordered" evidence="2">
    <location>
        <begin position="222"/>
        <end position="263"/>
    </location>
</feature>